<name>A0A804HPJ8_MUSAM</name>
<reference evidence="1" key="1">
    <citation type="submission" date="2021-05" db="UniProtKB">
        <authorList>
            <consortium name="EnsemblPlants"/>
        </authorList>
    </citation>
    <scope>IDENTIFICATION</scope>
    <source>
        <strain evidence="1">subsp. malaccensis</strain>
    </source>
</reference>
<dbReference type="InterPro" id="IPR004320">
    <property type="entry name" value="BPS1_pln"/>
</dbReference>
<proteinExistence type="predicted"/>
<dbReference type="PANTHER" id="PTHR33070:SF120">
    <property type="entry name" value="EXPRESSED PROTEIN"/>
    <property type="match status" value="1"/>
</dbReference>
<dbReference type="GO" id="GO:0048367">
    <property type="term" value="P:shoot system development"/>
    <property type="evidence" value="ECO:0007669"/>
    <property type="project" value="InterPro"/>
</dbReference>
<dbReference type="PANTHER" id="PTHR33070">
    <property type="entry name" value="OS06G0725500 PROTEIN"/>
    <property type="match status" value="1"/>
</dbReference>
<dbReference type="AlphaFoldDB" id="A0A804HPJ8"/>
<accession>A0A804HPJ8</accession>
<dbReference type="OMA" id="CEREHED"/>
<protein>
    <submittedName>
        <fullName evidence="1">Uncharacterized protein</fullName>
    </submittedName>
</protein>
<dbReference type="Gramene" id="Ma01_t02610.1">
    <property type="protein sequence ID" value="Ma01_p02610.1"/>
    <property type="gene ID" value="Ma01_g02610"/>
</dbReference>
<evidence type="ECO:0000313" key="2">
    <source>
        <dbReference type="Proteomes" id="UP000012960"/>
    </source>
</evidence>
<evidence type="ECO:0000313" key="1">
    <source>
        <dbReference type="EnsemblPlants" id="Ma01_p02610.1"/>
    </source>
</evidence>
<dbReference type="GO" id="GO:0048364">
    <property type="term" value="P:root development"/>
    <property type="evidence" value="ECO:0007669"/>
    <property type="project" value="InterPro"/>
</dbReference>
<dbReference type="EnsemblPlants" id="Ma01_t02610.1">
    <property type="protein sequence ID" value="Ma01_p02610.1"/>
    <property type="gene ID" value="Ma01_g02610"/>
</dbReference>
<organism evidence="1 2">
    <name type="scientific">Musa acuminata subsp. malaccensis</name>
    <name type="common">Wild banana</name>
    <name type="synonym">Musa malaccensis</name>
    <dbReference type="NCBI Taxonomy" id="214687"/>
    <lineage>
        <taxon>Eukaryota</taxon>
        <taxon>Viridiplantae</taxon>
        <taxon>Streptophyta</taxon>
        <taxon>Embryophyta</taxon>
        <taxon>Tracheophyta</taxon>
        <taxon>Spermatophyta</taxon>
        <taxon>Magnoliopsida</taxon>
        <taxon>Liliopsida</taxon>
        <taxon>Zingiberales</taxon>
        <taxon>Musaceae</taxon>
        <taxon>Musa</taxon>
    </lineage>
</organism>
<dbReference type="Pfam" id="PF03087">
    <property type="entry name" value="BPS1"/>
    <property type="match status" value="2"/>
</dbReference>
<keyword evidence="2" id="KW-1185">Reference proteome</keyword>
<dbReference type="InParanoid" id="A0A804HPJ8"/>
<sequence>MLVYKKSSPWVSSAHLQQSHNLSDPPYFWPEANMTSQPCNLRSISMPSRPHPVIFRVEEELCKLRTFVATSSPSSPQMISDGLRELAAVYESIKEVLRLPCNHCSLQKKWLEDELDGSVRLLDLCSDLKDGLAMIKEHIKDLRLALRRRDVAAAERTVNAYLRFTKKADKDVKNCFRSLKVEGKCADKDCGKPIVSRLLMELKAITLSLIHLVPSFLSMQAGRPKTGRWSFVSKALSKKQVACEREHEDGNGIERSDLFSLHASLEYISCKDVGDGRVVKFHDQLQMLEDNTKDLESGIESLFKQLIQSRVHLLNILSSILKAIQDHIVKMVDSPATPIQPFHARSTSMPSRDHPYMLRVAEELQKVKSSVVQSSSTAYVICERLRGIQGLYRCIEELLCLPSSNQIFSNPQQRKWVEVELDVSVRLLDFLGTLRDSTNSIKEQIRDLEMTLRRQGETVAHSKMQAYIRPEKKAEKDVKNCFRFLKQMDDKYALCFTDDKESDSWMLVRTLKEAREITISLLQSIFNFLSMPRPKTKTSRWSLISKTLHKRKVACEGEHADIEANDGRVQKAKARDQLQTVQNSFDGIEAGLECLFRSLVRNRVSLLNIISL</sequence>
<dbReference type="Proteomes" id="UP000012960">
    <property type="component" value="Unplaced"/>
</dbReference>